<organism evidence="2 5">
    <name type="scientific">Leptospira adleri</name>
    <dbReference type="NCBI Taxonomy" id="2023186"/>
    <lineage>
        <taxon>Bacteria</taxon>
        <taxon>Pseudomonadati</taxon>
        <taxon>Spirochaetota</taxon>
        <taxon>Spirochaetia</taxon>
        <taxon>Leptospirales</taxon>
        <taxon>Leptospiraceae</taxon>
        <taxon>Leptospira</taxon>
    </lineage>
</organism>
<evidence type="ECO:0000313" key="5">
    <source>
        <dbReference type="Proteomes" id="UP000232188"/>
    </source>
</evidence>
<protein>
    <submittedName>
        <fullName evidence="2">Uncharacterized protein</fullName>
    </submittedName>
</protein>
<dbReference type="AlphaFoldDB" id="A0A2M9YJ81"/>
<proteinExistence type="predicted"/>
<evidence type="ECO:0000313" key="3">
    <source>
        <dbReference type="EMBL" id="PJZ61890.1"/>
    </source>
</evidence>
<comment type="caution">
    <text evidence="2">The sequence shown here is derived from an EMBL/GenBank/DDBJ whole genome shotgun (WGS) entry which is preliminary data.</text>
</comment>
<feature type="transmembrane region" description="Helical" evidence="1">
    <location>
        <begin position="38"/>
        <end position="58"/>
    </location>
</feature>
<gene>
    <name evidence="3" type="ORF">CH376_10830</name>
    <name evidence="2" type="ORF">CH380_19335</name>
</gene>
<evidence type="ECO:0000313" key="2">
    <source>
        <dbReference type="EMBL" id="PJZ51601.1"/>
    </source>
</evidence>
<dbReference type="Proteomes" id="UP000232188">
    <property type="component" value="Unassembled WGS sequence"/>
</dbReference>
<name>A0A2M9YJ81_9LEPT</name>
<sequence>MNNFKEGFDNGIIFFVGIGFIFQGLLGKSNTIDIINTLWFPEHFSLPIGIGLLCIVMLHSKYYGND</sequence>
<accession>A0A2M9YJ81</accession>
<keyword evidence="1" id="KW-0472">Membrane</keyword>
<dbReference type="EMBL" id="NPDU01000024">
    <property type="protein sequence ID" value="PJZ61890.1"/>
    <property type="molecule type" value="Genomic_DNA"/>
</dbReference>
<evidence type="ECO:0000256" key="1">
    <source>
        <dbReference type="SAM" id="Phobius"/>
    </source>
</evidence>
<feature type="transmembrane region" description="Helical" evidence="1">
    <location>
        <begin position="7"/>
        <end position="26"/>
    </location>
</feature>
<reference evidence="4 5" key="1">
    <citation type="submission" date="2017-07" db="EMBL/GenBank/DDBJ databases">
        <title>Leptospira spp. isolated from tropical soils.</title>
        <authorList>
            <person name="Thibeaux R."/>
            <person name="Iraola G."/>
            <person name="Ferres I."/>
            <person name="Bierque E."/>
            <person name="Girault D."/>
            <person name="Soupe-Gilbert M.-E."/>
            <person name="Picardeau M."/>
            <person name="Goarant C."/>
        </authorList>
    </citation>
    <scope>NUCLEOTIDE SEQUENCE [LARGE SCALE GENOMIC DNA]</scope>
    <source>
        <strain evidence="2 5">FH2-B-C1</strain>
        <strain evidence="3 4">FH2-B-D1</strain>
    </source>
</reference>
<keyword evidence="1" id="KW-0812">Transmembrane</keyword>
<keyword evidence="1" id="KW-1133">Transmembrane helix</keyword>
<keyword evidence="4" id="KW-1185">Reference proteome</keyword>
<dbReference type="EMBL" id="NPDV01000022">
    <property type="protein sequence ID" value="PJZ51601.1"/>
    <property type="molecule type" value="Genomic_DNA"/>
</dbReference>
<dbReference type="Proteomes" id="UP000232149">
    <property type="component" value="Unassembled WGS sequence"/>
</dbReference>
<evidence type="ECO:0000313" key="4">
    <source>
        <dbReference type="Proteomes" id="UP000232149"/>
    </source>
</evidence>